<keyword evidence="6" id="KW-0677">Repeat</keyword>
<name>A0A5E4NLA9_9HEMI</name>
<dbReference type="Pfam" id="PF13844">
    <property type="entry name" value="Glyco_transf_41"/>
    <property type="match status" value="2"/>
</dbReference>
<feature type="domain" description="O-GlcNAc transferase C-terminal" evidence="9">
    <location>
        <begin position="942"/>
        <end position="1129"/>
    </location>
</feature>
<evidence type="ECO:0000259" key="9">
    <source>
        <dbReference type="Pfam" id="PF13844"/>
    </source>
</evidence>
<keyword evidence="7 8" id="KW-0802">TPR repeat</keyword>
<comment type="similarity">
    <text evidence="2">Belongs to the glycosyltransferase 41 family. O-GlcNAc transferase subfamily.</text>
</comment>
<protein>
    <recommendedName>
        <fullName evidence="3">protein O-GlcNAc transferase</fullName>
        <ecNumber evidence="3">2.4.1.255</ecNumber>
    </recommendedName>
</protein>
<dbReference type="SMART" id="SM00028">
    <property type="entry name" value="TPR"/>
    <property type="match status" value="9"/>
</dbReference>
<evidence type="ECO:0000313" key="10">
    <source>
        <dbReference type="EMBL" id="VVC45748.1"/>
    </source>
</evidence>
<dbReference type="EMBL" id="CABPRJ010002411">
    <property type="protein sequence ID" value="VVC45748.1"/>
    <property type="molecule type" value="Genomic_DNA"/>
</dbReference>
<feature type="repeat" description="TPR" evidence="8">
    <location>
        <begin position="477"/>
        <end position="510"/>
    </location>
</feature>
<evidence type="ECO:0000256" key="6">
    <source>
        <dbReference type="ARBA" id="ARBA00022737"/>
    </source>
</evidence>
<evidence type="ECO:0000256" key="7">
    <source>
        <dbReference type="ARBA" id="ARBA00022803"/>
    </source>
</evidence>
<dbReference type="PANTHER" id="PTHR44366:SF1">
    <property type="entry name" value="UDP-N-ACETYLGLUCOSAMINE--PEPTIDE N-ACETYLGLUCOSAMINYLTRANSFERASE 110 KDA SUBUNIT"/>
    <property type="match status" value="1"/>
</dbReference>
<feature type="repeat" description="TPR" evidence="8">
    <location>
        <begin position="615"/>
        <end position="648"/>
    </location>
</feature>
<evidence type="ECO:0000256" key="4">
    <source>
        <dbReference type="ARBA" id="ARBA00022676"/>
    </source>
</evidence>
<keyword evidence="5 10" id="KW-0808">Transferase</keyword>
<dbReference type="GO" id="GO:0097363">
    <property type="term" value="F:protein O-acetylglucosaminyltransferase activity"/>
    <property type="evidence" value="ECO:0007669"/>
    <property type="project" value="UniProtKB-EC"/>
</dbReference>
<dbReference type="InterPro" id="IPR011990">
    <property type="entry name" value="TPR-like_helical_dom_sf"/>
</dbReference>
<reference evidence="10 11" key="1">
    <citation type="submission" date="2019-08" db="EMBL/GenBank/DDBJ databases">
        <authorList>
            <person name="Alioto T."/>
            <person name="Alioto T."/>
            <person name="Gomez Garrido J."/>
        </authorList>
    </citation>
    <scope>NUCLEOTIDE SEQUENCE [LARGE SCALE GENOMIC DNA]</scope>
</reference>
<comment type="pathway">
    <text evidence="1">Protein modification; protein glycosylation.</text>
</comment>
<proteinExistence type="inferred from homology"/>
<evidence type="ECO:0000256" key="2">
    <source>
        <dbReference type="ARBA" id="ARBA00005386"/>
    </source>
</evidence>
<dbReference type="InterPro" id="IPR019734">
    <property type="entry name" value="TPR_rpt"/>
</dbReference>
<dbReference type="GO" id="GO:0006493">
    <property type="term" value="P:protein O-linked glycosylation"/>
    <property type="evidence" value="ECO:0007669"/>
    <property type="project" value="InterPro"/>
</dbReference>
<organism evidence="10 11">
    <name type="scientific">Cinara cedri</name>
    <dbReference type="NCBI Taxonomy" id="506608"/>
    <lineage>
        <taxon>Eukaryota</taxon>
        <taxon>Metazoa</taxon>
        <taxon>Ecdysozoa</taxon>
        <taxon>Arthropoda</taxon>
        <taxon>Hexapoda</taxon>
        <taxon>Insecta</taxon>
        <taxon>Pterygota</taxon>
        <taxon>Neoptera</taxon>
        <taxon>Paraneoptera</taxon>
        <taxon>Hemiptera</taxon>
        <taxon>Sternorrhyncha</taxon>
        <taxon>Aphidomorpha</taxon>
        <taxon>Aphidoidea</taxon>
        <taxon>Aphididae</taxon>
        <taxon>Lachninae</taxon>
        <taxon>Cinara</taxon>
    </lineage>
</organism>
<dbReference type="SUPFAM" id="SSF48452">
    <property type="entry name" value="TPR-like"/>
    <property type="match status" value="1"/>
</dbReference>
<evidence type="ECO:0000256" key="1">
    <source>
        <dbReference type="ARBA" id="ARBA00004922"/>
    </source>
</evidence>
<dbReference type="Gene3D" id="1.25.40.10">
    <property type="entry name" value="Tetratricopeptide repeat domain"/>
    <property type="match status" value="6"/>
</dbReference>
<keyword evidence="4" id="KW-0328">Glycosyltransferase</keyword>
<dbReference type="AlphaFoldDB" id="A0A5E4NLA9"/>
<evidence type="ECO:0000313" key="11">
    <source>
        <dbReference type="Proteomes" id="UP000325440"/>
    </source>
</evidence>
<dbReference type="OrthoDB" id="6581765at2759"/>
<dbReference type="InterPro" id="IPR029489">
    <property type="entry name" value="OGT/SEC/SPY_C"/>
</dbReference>
<dbReference type="Pfam" id="PF14559">
    <property type="entry name" value="TPR_19"/>
    <property type="match status" value="1"/>
</dbReference>
<evidence type="ECO:0000256" key="3">
    <source>
        <dbReference type="ARBA" id="ARBA00011970"/>
    </source>
</evidence>
<feature type="repeat" description="TPR" evidence="8">
    <location>
        <begin position="216"/>
        <end position="249"/>
    </location>
</feature>
<dbReference type="Gene3D" id="3.40.50.2000">
    <property type="entry name" value="Glycogen Phosphorylase B"/>
    <property type="match status" value="1"/>
</dbReference>
<dbReference type="PROSITE" id="PS50293">
    <property type="entry name" value="TPR_REGION"/>
    <property type="match status" value="1"/>
</dbReference>
<keyword evidence="11" id="KW-1185">Reference proteome</keyword>
<dbReference type="Proteomes" id="UP000325440">
    <property type="component" value="Unassembled WGS sequence"/>
</dbReference>
<accession>A0A5E4NLA9</accession>
<dbReference type="SUPFAM" id="SSF81901">
    <property type="entry name" value="HCP-like"/>
    <property type="match status" value="1"/>
</dbReference>
<feature type="repeat" description="TPR" evidence="8">
    <location>
        <begin position="581"/>
        <end position="614"/>
    </location>
</feature>
<dbReference type="Pfam" id="PF13181">
    <property type="entry name" value="TPR_8"/>
    <property type="match status" value="1"/>
</dbReference>
<dbReference type="Gene3D" id="3.40.50.11380">
    <property type="match status" value="1"/>
</dbReference>
<gene>
    <name evidence="10" type="ORF">CINCED_3A004112</name>
</gene>
<dbReference type="PANTHER" id="PTHR44366">
    <property type="entry name" value="UDP-N-ACETYLGLUCOSAMINE--PEPTIDE N-ACETYLGLUCOSAMINYLTRANSFERASE 110 KDA SUBUNIT"/>
    <property type="match status" value="1"/>
</dbReference>
<dbReference type="Pfam" id="PF00515">
    <property type="entry name" value="TPR_1"/>
    <property type="match status" value="1"/>
</dbReference>
<evidence type="ECO:0000256" key="5">
    <source>
        <dbReference type="ARBA" id="ARBA00022679"/>
    </source>
</evidence>
<evidence type="ECO:0000256" key="8">
    <source>
        <dbReference type="PROSITE-ProRule" id="PRU00339"/>
    </source>
</evidence>
<dbReference type="EC" id="2.4.1.255" evidence="3"/>
<sequence length="1145" mass="133092">MDLFCERYVDSEDSIFEIAKILSNDDSKKLRLIMKKFKSLGFHKVKDLARTTLAKFSKFSVSNYSLPELFNAMKIYHENRSKQFNSIKALYIQSNYVSCQNECEKVLEIHPDDLNIVILLSASYYMQGKYEESSKLLLNLPEKHHDCPEVTNNLGAINFQNSHYLEACNNYYSAVTKRPDFVGCWLSYILTLINMQSYVNAIKSLNMIVLSKPSLFEGFTLLGHLLLKLKRFDEASFSFRYALALRPECYTSWLGLADSFGCNKKCNGAIVCYEKALELNRSLKRPFLGIGYMLFQLRRFDEAINYLKIALLEGHPNMYKKVLPVLGHAYFYNNNMLSAMKTYFLYLKIQPNNPVVLHDMGLIFISNIHNTVSVDPCFNLCINLEKRNALYYKSFISVYRQLNKEDLASKKAIKCFEKHMFKDDYISDMSVLKSDSLMFPEYYYPHWNLGLMFIISELDNKALMRYDDAKKMKPNFFLTFSNIAYMYEKDNLLQEAEQFYEKAVEVNPKHCYTIRKLITLKHRKGLIDDVIGLYDLMLKHSTSGHLEIYKELANYFYNEVGNLREAYNNFKKASEICDDDFDIYLNLGTLSLKLSDHNDAFNYFRKALELNPNCIFAHLYTGYIYKERKQFKRAIRQFKKLLGLQPSHPDAYSFLIMCLQYTCKFTHLDEMSLNKLRDVIFQQLANNEVPSILLRQTLLCNFEPEVLTRIASALANQYVDKQYVQRSLYSKQVYNISLSNSCIRIGYIYLECSSHPTLELLNSFIKLHDRSSFELFCYSLSSLNILRSNNLPAPDCCVDISKLSPIDSAKKINADGIHILIEVGDSIRESLYDIFVLKPAPIQAKLLGHPGTSGATFIDYLITDEQCSPPNLDCLYTEKLAYLKRSVFFGDHMLFYNDLSQRNFKIKTKQRNRYNKTMGTFESHNTSSIYITQTFPDRSVKHYTRLIYNVPEDSVVYCYFGQLYKINQTTLNMWITILKGVKNSVLWLLRFAEDAEKNIRDYVVQNGFPPERIIFSDIIPKDEHLRRIQLADICLDTPLYNGHKSCLDALWAGTPIITLSGITFASRIATSQLTAMKCTNLIAINEEDYIKKAIKLGTNGLLLEKIRQHIWRSKKTSELFDCKSYCNKLENLYIDLWKNYSDQCI</sequence>
<dbReference type="UniPathway" id="UPA00378"/>
<dbReference type="InterPro" id="IPR037919">
    <property type="entry name" value="OGT"/>
</dbReference>
<feature type="domain" description="O-GlcNAc transferase C-terminal" evidence="9">
    <location>
        <begin position="663"/>
        <end position="925"/>
    </location>
</feature>
<dbReference type="Pfam" id="PF13432">
    <property type="entry name" value="TPR_16"/>
    <property type="match status" value="1"/>
</dbReference>
<dbReference type="PROSITE" id="PS50005">
    <property type="entry name" value="TPR"/>
    <property type="match status" value="4"/>
</dbReference>